<evidence type="ECO:0000256" key="4">
    <source>
        <dbReference type="ARBA" id="ARBA00022679"/>
    </source>
</evidence>
<reference evidence="9 10" key="1">
    <citation type="submission" date="2015-07" db="EMBL/GenBank/DDBJ databases">
        <title>Genome sequence of Leptolinea tardivitalis DSM 16556.</title>
        <authorList>
            <person name="Hemp J."/>
            <person name="Ward L.M."/>
            <person name="Pace L.A."/>
            <person name="Fischer W.W."/>
        </authorList>
    </citation>
    <scope>NUCLEOTIDE SEQUENCE [LARGE SCALE GENOMIC DNA]</scope>
    <source>
        <strain evidence="9 10">YMTK-2</strain>
    </source>
</reference>
<feature type="transmembrane region" description="Helical" evidence="8">
    <location>
        <begin position="597"/>
        <end position="616"/>
    </location>
</feature>
<feature type="transmembrane region" description="Helical" evidence="8">
    <location>
        <begin position="574"/>
        <end position="591"/>
    </location>
</feature>
<dbReference type="EMBL" id="LGCK01000010">
    <property type="protein sequence ID" value="KPL71624.1"/>
    <property type="molecule type" value="Genomic_DNA"/>
</dbReference>
<feature type="transmembrane region" description="Helical" evidence="8">
    <location>
        <begin position="227"/>
        <end position="245"/>
    </location>
</feature>
<proteinExistence type="predicted"/>
<comment type="caution">
    <text evidence="9">The sequence shown here is derived from an EMBL/GenBank/DDBJ whole genome shotgun (WGS) entry which is preliminary data.</text>
</comment>
<feature type="transmembrane region" description="Helical" evidence="8">
    <location>
        <begin position="444"/>
        <end position="463"/>
    </location>
</feature>
<feature type="transmembrane region" description="Helical" evidence="8">
    <location>
        <begin position="317"/>
        <end position="336"/>
    </location>
</feature>
<dbReference type="STRING" id="229920.ADM99_09065"/>
<feature type="transmembrane region" description="Helical" evidence="8">
    <location>
        <begin position="16"/>
        <end position="37"/>
    </location>
</feature>
<evidence type="ECO:0000313" key="10">
    <source>
        <dbReference type="Proteomes" id="UP000050430"/>
    </source>
</evidence>
<dbReference type="AlphaFoldDB" id="A0A0P6WNK4"/>
<feature type="transmembrane region" description="Helical" evidence="8">
    <location>
        <begin position="94"/>
        <end position="114"/>
    </location>
</feature>
<keyword evidence="7 8" id="KW-0472">Membrane</keyword>
<keyword evidence="2" id="KW-1003">Cell membrane</keyword>
<dbReference type="GO" id="GO:0009103">
    <property type="term" value="P:lipopolysaccharide biosynthetic process"/>
    <property type="evidence" value="ECO:0007669"/>
    <property type="project" value="UniProtKB-ARBA"/>
</dbReference>
<feature type="transmembrane region" description="Helical" evidence="8">
    <location>
        <begin position="373"/>
        <end position="394"/>
    </location>
</feature>
<keyword evidence="10" id="KW-1185">Reference proteome</keyword>
<keyword evidence="6 8" id="KW-1133">Transmembrane helix</keyword>
<evidence type="ECO:0000256" key="5">
    <source>
        <dbReference type="ARBA" id="ARBA00022692"/>
    </source>
</evidence>
<feature type="transmembrane region" description="Helical" evidence="8">
    <location>
        <begin position="422"/>
        <end position="438"/>
    </location>
</feature>
<feature type="transmembrane region" description="Helical" evidence="8">
    <location>
        <begin position="666"/>
        <end position="686"/>
    </location>
</feature>
<gene>
    <name evidence="9" type="ORF">ADM99_09065</name>
</gene>
<protein>
    <recommendedName>
        <fullName evidence="11">Glycosyltransferase RgtA/B/C/D-like domain-containing protein</fullName>
    </recommendedName>
</protein>
<dbReference type="OrthoDB" id="167029at2"/>
<keyword evidence="4" id="KW-0808">Transferase</keyword>
<evidence type="ECO:0000313" key="9">
    <source>
        <dbReference type="EMBL" id="KPL71624.1"/>
    </source>
</evidence>
<comment type="subcellular location">
    <subcellularLocation>
        <location evidence="1">Cell membrane</location>
        <topology evidence="1">Multi-pass membrane protein</topology>
    </subcellularLocation>
</comment>
<feature type="transmembrane region" description="Helical" evidence="8">
    <location>
        <begin position="126"/>
        <end position="144"/>
    </location>
</feature>
<evidence type="ECO:0000256" key="2">
    <source>
        <dbReference type="ARBA" id="ARBA00022475"/>
    </source>
</evidence>
<sequence length="838" mass="92919">MFKSLGKELVNCGEKYLLPLLFIYIFWFSLSSGNEILLLPGNITVNRIILLLFPAIIGLASLGALILSIIRKPMVDSRISTITGNAKQVESINLYLPVAWLVLLVISFLTPGILGSRWPIYVRIDPLLRLAFVTVSAAWIFWLFKTRKPRNGLSEWDWQPWAAGLLLGSLIIIFCLLVGITGKGIGVGTQYWGKSGVPFLHWQMGLSWILMLIWLRVNGGKKDQVPWLQDVILFTILWLTAFYIWKGIPTPISRYVTAAYPPNYANYPFSDAGDYMLQAQAIWTGNGFSFGFIDKPLHLTFLSILSLIAGADYSRMILFQVGVLAIMPGLVYLIAAKLHSRLSGIFAGLSVIFMQSNNLAISSSIQATNVKMTMSESLTAMLLMVLCLCIINWWKNPRSLLAYPALAGTILGLNGLVRLNGLVILPFILIAWIVINGIKRKTTWISALIFVLFCILPFAPWALRNKIVYDDPFRSFSSKTMGVIFKHRINPVLNDTGDMVPSPEADDSDVNAVAPAQTTLEVLLNQFIHTGFHNLVAVGLSLPASPYHTTLDETIRLPYWDQEWDGGFTQNGQLTLAINMAIVVAGFSFGWKKSRSVSIVPLIILGGYLIANTASLVSGGRYIIPVDWIVPFYFSIGITGLTLWLFDLESVQQPDRIVENNLWKTGAWLWSYIGLALVIACLPTVLSLSIPKRYLPADNTAVMNEMRKMHLNLPAAISSAELEKFVSNKEASFKLGMAMFPRWMKTGEGDTGGNGSAFSAMPYDHLSFSVISSGKGPFDVVLPINEPVRYFPNASDVILIGCQTNSFFNAAVVVLRTPQPVVLVRPDIKRLECPLPQP</sequence>
<evidence type="ECO:0008006" key="11">
    <source>
        <dbReference type="Google" id="ProtNLM"/>
    </source>
</evidence>
<keyword evidence="3" id="KW-0328">Glycosyltransferase</keyword>
<dbReference type="RefSeq" id="WP_062420202.1">
    <property type="nucleotide sequence ID" value="NZ_BBYA01000001.1"/>
</dbReference>
<name>A0A0P6WNK4_9CHLR</name>
<feature type="transmembrane region" description="Helical" evidence="8">
    <location>
        <begin position="164"/>
        <end position="185"/>
    </location>
</feature>
<evidence type="ECO:0000256" key="8">
    <source>
        <dbReference type="SAM" id="Phobius"/>
    </source>
</evidence>
<dbReference type="GO" id="GO:0016763">
    <property type="term" value="F:pentosyltransferase activity"/>
    <property type="evidence" value="ECO:0007669"/>
    <property type="project" value="TreeGrafter"/>
</dbReference>
<evidence type="ECO:0000256" key="3">
    <source>
        <dbReference type="ARBA" id="ARBA00022676"/>
    </source>
</evidence>
<dbReference type="PANTHER" id="PTHR33908">
    <property type="entry name" value="MANNOSYLTRANSFERASE YKCB-RELATED"/>
    <property type="match status" value="1"/>
</dbReference>
<dbReference type="InterPro" id="IPR050297">
    <property type="entry name" value="LipidA_mod_glycosyltrf_83"/>
</dbReference>
<organism evidence="9 10">
    <name type="scientific">Leptolinea tardivitalis</name>
    <dbReference type="NCBI Taxonomy" id="229920"/>
    <lineage>
        <taxon>Bacteria</taxon>
        <taxon>Bacillati</taxon>
        <taxon>Chloroflexota</taxon>
        <taxon>Anaerolineae</taxon>
        <taxon>Anaerolineales</taxon>
        <taxon>Anaerolineaceae</taxon>
        <taxon>Leptolinea</taxon>
    </lineage>
</organism>
<dbReference type="PANTHER" id="PTHR33908:SF11">
    <property type="entry name" value="MEMBRANE PROTEIN"/>
    <property type="match status" value="1"/>
</dbReference>
<evidence type="ECO:0000256" key="1">
    <source>
        <dbReference type="ARBA" id="ARBA00004651"/>
    </source>
</evidence>
<dbReference type="GO" id="GO:0005886">
    <property type="term" value="C:plasma membrane"/>
    <property type="evidence" value="ECO:0007669"/>
    <property type="project" value="UniProtKB-SubCell"/>
</dbReference>
<feature type="transmembrane region" description="Helical" evidence="8">
    <location>
        <begin position="49"/>
        <end position="70"/>
    </location>
</feature>
<accession>A0A0P6WNK4</accession>
<evidence type="ECO:0000256" key="7">
    <source>
        <dbReference type="ARBA" id="ARBA00023136"/>
    </source>
</evidence>
<feature type="transmembrane region" description="Helical" evidence="8">
    <location>
        <begin position="197"/>
        <end position="215"/>
    </location>
</feature>
<dbReference type="Proteomes" id="UP000050430">
    <property type="component" value="Unassembled WGS sequence"/>
</dbReference>
<feature type="transmembrane region" description="Helical" evidence="8">
    <location>
        <begin position="628"/>
        <end position="646"/>
    </location>
</feature>
<evidence type="ECO:0000256" key="6">
    <source>
        <dbReference type="ARBA" id="ARBA00022989"/>
    </source>
</evidence>
<keyword evidence="5 8" id="KW-0812">Transmembrane</keyword>